<evidence type="ECO:0000256" key="3">
    <source>
        <dbReference type="SAM" id="MobiDB-lite"/>
    </source>
</evidence>
<dbReference type="InterPro" id="IPR000424">
    <property type="entry name" value="Primosome_PriB/ssb"/>
</dbReference>
<proteinExistence type="inferred from homology"/>
<dbReference type="PANTHER" id="PTHR10302">
    <property type="entry name" value="SINGLE-STRANDED DNA-BINDING PROTEIN"/>
    <property type="match status" value="1"/>
</dbReference>
<name>A0A6J5STP2_9CAUD</name>
<evidence type="ECO:0000256" key="1">
    <source>
        <dbReference type="ARBA" id="ARBA00023125"/>
    </source>
</evidence>
<evidence type="ECO:0000256" key="2">
    <source>
        <dbReference type="PIRNR" id="PIRNR002070"/>
    </source>
</evidence>
<dbReference type="GO" id="GO:0009295">
    <property type="term" value="C:nucleoid"/>
    <property type="evidence" value="ECO:0007669"/>
    <property type="project" value="TreeGrafter"/>
</dbReference>
<dbReference type="Pfam" id="PF00436">
    <property type="entry name" value="SSB"/>
    <property type="match status" value="1"/>
</dbReference>
<reference evidence="4" key="1">
    <citation type="submission" date="2020-05" db="EMBL/GenBank/DDBJ databases">
        <authorList>
            <person name="Chiriac C."/>
            <person name="Salcher M."/>
            <person name="Ghai R."/>
            <person name="Kavagutti S V."/>
        </authorList>
    </citation>
    <scope>NUCLEOTIDE SEQUENCE</scope>
</reference>
<dbReference type="HAMAP" id="MF_00984">
    <property type="entry name" value="SSB"/>
    <property type="match status" value="1"/>
</dbReference>
<keyword evidence="1 2" id="KW-0238">DNA-binding</keyword>
<evidence type="ECO:0000313" key="4">
    <source>
        <dbReference type="EMBL" id="CAB4218675.1"/>
    </source>
</evidence>
<sequence>MALPQVTIVGNLVDDPNLRFTPSGHAVCNFRVAAGERRQNKQTQEWEDGDTTFLSVTVWRELAENVADSLAKGDQVIAIGRLKQRDVDQNDGTKKTYFDLDAEAVGPSLARATGRLTKKARGGAVTHSTTVQDDPWAVTPTQSDEVPF</sequence>
<feature type="region of interest" description="Disordered" evidence="3">
    <location>
        <begin position="116"/>
        <end position="148"/>
    </location>
</feature>
<gene>
    <name evidence="4" type="ORF">UFOVP1608_44</name>
</gene>
<accession>A0A6J5STP2</accession>
<dbReference type="GO" id="GO:0003697">
    <property type="term" value="F:single-stranded DNA binding"/>
    <property type="evidence" value="ECO:0007669"/>
    <property type="project" value="InterPro"/>
</dbReference>
<protein>
    <recommendedName>
        <fullName evidence="2">Single-stranded DNA-binding protein</fullName>
    </recommendedName>
</protein>
<feature type="compositionally biased region" description="Polar residues" evidence="3">
    <location>
        <begin position="139"/>
        <end position="148"/>
    </location>
</feature>
<dbReference type="GO" id="GO:0006260">
    <property type="term" value="P:DNA replication"/>
    <property type="evidence" value="ECO:0007669"/>
    <property type="project" value="InterPro"/>
</dbReference>
<dbReference type="NCBIfam" id="TIGR00621">
    <property type="entry name" value="ssb"/>
    <property type="match status" value="1"/>
</dbReference>
<dbReference type="PROSITE" id="PS50935">
    <property type="entry name" value="SSB"/>
    <property type="match status" value="1"/>
</dbReference>
<dbReference type="InterPro" id="IPR011344">
    <property type="entry name" value="ssDNA-bd"/>
</dbReference>
<dbReference type="InterPro" id="IPR012340">
    <property type="entry name" value="NA-bd_OB-fold"/>
</dbReference>
<dbReference type="SUPFAM" id="SSF50249">
    <property type="entry name" value="Nucleic acid-binding proteins"/>
    <property type="match status" value="1"/>
</dbReference>
<dbReference type="PANTHER" id="PTHR10302:SF27">
    <property type="entry name" value="SINGLE-STRANDED DNA-BINDING PROTEIN"/>
    <property type="match status" value="1"/>
</dbReference>
<dbReference type="Gene3D" id="2.40.50.140">
    <property type="entry name" value="Nucleic acid-binding proteins"/>
    <property type="match status" value="1"/>
</dbReference>
<dbReference type="CDD" id="cd04496">
    <property type="entry name" value="SSB_OBF"/>
    <property type="match status" value="1"/>
</dbReference>
<organism evidence="4">
    <name type="scientific">uncultured Caudovirales phage</name>
    <dbReference type="NCBI Taxonomy" id="2100421"/>
    <lineage>
        <taxon>Viruses</taxon>
        <taxon>Duplodnaviria</taxon>
        <taxon>Heunggongvirae</taxon>
        <taxon>Uroviricota</taxon>
        <taxon>Caudoviricetes</taxon>
        <taxon>Peduoviridae</taxon>
        <taxon>Maltschvirus</taxon>
        <taxon>Maltschvirus maltsch</taxon>
    </lineage>
</organism>
<dbReference type="PIRSF" id="PIRSF002070">
    <property type="entry name" value="SSB"/>
    <property type="match status" value="1"/>
</dbReference>
<dbReference type="EMBL" id="LR797470">
    <property type="protein sequence ID" value="CAB4218675.1"/>
    <property type="molecule type" value="Genomic_DNA"/>
</dbReference>